<dbReference type="Gene3D" id="3.10.100.10">
    <property type="entry name" value="Mannose-Binding Protein A, subunit A"/>
    <property type="match status" value="1"/>
</dbReference>
<dbReference type="EMBL" id="OC932775">
    <property type="protein sequence ID" value="CAD7659640.1"/>
    <property type="molecule type" value="Genomic_DNA"/>
</dbReference>
<feature type="domain" description="C-type lectin" evidence="1">
    <location>
        <begin position="26"/>
        <end position="159"/>
    </location>
</feature>
<evidence type="ECO:0000259" key="1">
    <source>
        <dbReference type="PROSITE" id="PS50041"/>
    </source>
</evidence>
<evidence type="ECO:0000313" key="3">
    <source>
        <dbReference type="Proteomes" id="UP000728032"/>
    </source>
</evidence>
<dbReference type="SMART" id="SM00034">
    <property type="entry name" value="CLECT"/>
    <property type="match status" value="1"/>
</dbReference>
<name>A0A7R9MG74_9ACAR</name>
<dbReference type="InterPro" id="IPR050111">
    <property type="entry name" value="C-type_lectin/snaclec_domain"/>
</dbReference>
<dbReference type="CDD" id="cd00037">
    <property type="entry name" value="CLECT"/>
    <property type="match status" value="1"/>
</dbReference>
<reference evidence="2" key="1">
    <citation type="submission" date="2020-11" db="EMBL/GenBank/DDBJ databases">
        <authorList>
            <person name="Tran Van P."/>
        </authorList>
    </citation>
    <scope>NUCLEOTIDE SEQUENCE</scope>
</reference>
<protein>
    <recommendedName>
        <fullName evidence="1">C-type lectin domain-containing protein</fullName>
    </recommendedName>
</protein>
<dbReference type="Pfam" id="PF00059">
    <property type="entry name" value="Lectin_C"/>
    <property type="match status" value="1"/>
</dbReference>
<dbReference type="AlphaFoldDB" id="A0A7R9MG74"/>
<sequence length="161" mass="18367">MDTSIKILLAKSDDSAFNPREGWLVRGMKGYRVLTGIDASYDEAKEICQILFSYHFGHSYSLLSLVSINSTEEQRLVYSLVLASKHSHDQFWIGARDDEVHGLRWIDGQDVKWTNFVQYKKQSPGQRCVAIDATKKGRVENPGKWVFDHCASRKGLICQRA</sequence>
<accession>A0A7R9MG74</accession>
<dbReference type="PANTHER" id="PTHR22803">
    <property type="entry name" value="MANNOSE, PHOSPHOLIPASE, LECTIN RECEPTOR RELATED"/>
    <property type="match status" value="1"/>
</dbReference>
<dbReference type="InterPro" id="IPR016187">
    <property type="entry name" value="CTDL_fold"/>
</dbReference>
<gene>
    <name evidence="2" type="ORF">ONB1V03_LOCUS16235</name>
</gene>
<dbReference type="OrthoDB" id="441660at2759"/>
<organism evidence="2">
    <name type="scientific">Oppiella nova</name>
    <dbReference type="NCBI Taxonomy" id="334625"/>
    <lineage>
        <taxon>Eukaryota</taxon>
        <taxon>Metazoa</taxon>
        <taxon>Ecdysozoa</taxon>
        <taxon>Arthropoda</taxon>
        <taxon>Chelicerata</taxon>
        <taxon>Arachnida</taxon>
        <taxon>Acari</taxon>
        <taxon>Acariformes</taxon>
        <taxon>Sarcoptiformes</taxon>
        <taxon>Oribatida</taxon>
        <taxon>Brachypylina</taxon>
        <taxon>Oppioidea</taxon>
        <taxon>Oppiidae</taxon>
        <taxon>Oppiella</taxon>
    </lineage>
</organism>
<dbReference type="PROSITE" id="PS50041">
    <property type="entry name" value="C_TYPE_LECTIN_2"/>
    <property type="match status" value="1"/>
</dbReference>
<dbReference type="InterPro" id="IPR001304">
    <property type="entry name" value="C-type_lectin-like"/>
</dbReference>
<proteinExistence type="predicted"/>
<dbReference type="InterPro" id="IPR016186">
    <property type="entry name" value="C-type_lectin-like/link_sf"/>
</dbReference>
<keyword evidence="3" id="KW-1185">Reference proteome</keyword>
<evidence type="ECO:0000313" key="2">
    <source>
        <dbReference type="EMBL" id="CAD7659640.1"/>
    </source>
</evidence>
<dbReference type="SUPFAM" id="SSF56436">
    <property type="entry name" value="C-type lectin-like"/>
    <property type="match status" value="1"/>
</dbReference>
<dbReference type="Proteomes" id="UP000728032">
    <property type="component" value="Unassembled WGS sequence"/>
</dbReference>
<dbReference type="EMBL" id="CAJPVJ010017950">
    <property type="protein sequence ID" value="CAG2176802.1"/>
    <property type="molecule type" value="Genomic_DNA"/>
</dbReference>